<dbReference type="HAMAP" id="MF_00158">
    <property type="entry name" value="PanC"/>
    <property type="match status" value="1"/>
</dbReference>
<dbReference type="Proteomes" id="UP000567179">
    <property type="component" value="Unassembled WGS sequence"/>
</dbReference>
<evidence type="ECO:0000256" key="1">
    <source>
        <dbReference type="ARBA" id="ARBA00004990"/>
    </source>
</evidence>
<keyword evidence="6" id="KW-0566">Pantothenate biosynthesis</keyword>
<keyword evidence="7" id="KW-0547">Nucleotide-binding</keyword>
<organism evidence="12 13">
    <name type="scientific">Psilocybe cf. subviscida</name>
    <dbReference type="NCBI Taxonomy" id="2480587"/>
    <lineage>
        <taxon>Eukaryota</taxon>
        <taxon>Fungi</taxon>
        <taxon>Dikarya</taxon>
        <taxon>Basidiomycota</taxon>
        <taxon>Agaricomycotina</taxon>
        <taxon>Agaricomycetes</taxon>
        <taxon>Agaricomycetidae</taxon>
        <taxon>Agaricales</taxon>
        <taxon>Agaricineae</taxon>
        <taxon>Strophariaceae</taxon>
        <taxon>Psilocybe</taxon>
    </lineage>
</organism>
<dbReference type="UniPathway" id="UPA00028">
    <property type="reaction ID" value="UER00005"/>
</dbReference>
<dbReference type="CDD" id="cd00560">
    <property type="entry name" value="PanC"/>
    <property type="match status" value="1"/>
</dbReference>
<evidence type="ECO:0000256" key="7">
    <source>
        <dbReference type="ARBA" id="ARBA00022741"/>
    </source>
</evidence>
<evidence type="ECO:0000256" key="11">
    <source>
        <dbReference type="ARBA" id="ARBA00048258"/>
    </source>
</evidence>
<dbReference type="FunFam" id="3.40.50.620:FF:000013">
    <property type="entry name" value="Pantothenate synthetase"/>
    <property type="match status" value="1"/>
</dbReference>
<evidence type="ECO:0000256" key="4">
    <source>
        <dbReference type="ARBA" id="ARBA00015647"/>
    </source>
</evidence>
<dbReference type="GO" id="GO:0004592">
    <property type="term" value="F:pantoate-beta-alanine ligase activity"/>
    <property type="evidence" value="ECO:0007669"/>
    <property type="project" value="UniProtKB-EC"/>
</dbReference>
<dbReference type="NCBIfam" id="TIGR00125">
    <property type="entry name" value="cyt_tran_rel"/>
    <property type="match status" value="1"/>
</dbReference>
<evidence type="ECO:0000256" key="10">
    <source>
        <dbReference type="ARBA" id="ARBA00032806"/>
    </source>
</evidence>
<dbReference type="EMBL" id="JAACJJ010000042">
    <property type="protein sequence ID" value="KAF5316197.1"/>
    <property type="molecule type" value="Genomic_DNA"/>
</dbReference>
<gene>
    <name evidence="12" type="ORF">D9619_006274</name>
</gene>
<accession>A0A8H5EXS4</accession>
<dbReference type="GO" id="GO:0005524">
    <property type="term" value="F:ATP binding"/>
    <property type="evidence" value="ECO:0007669"/>
    <property type="project" value="UniProtKB-KW"/>
</dbReference>
<evidence type="ECO:0000256" key="8">
    <source>
        <dbReference type="ARBA" id="ARBA00022840"/>
    </source>
</evidence>
<dbReference type="Gene3D" id="3.30.1300.10">
    <property type="entry name" value="Pantoate-beta-alanine ligase, C-terminal domain"/>
    <property type="match status" value="1"/>
</dbReference>
<evidence type="ECO:0000256" key="9">
    <source>
        <dbReference type="ARBA" id="ARBA00029902"/>
    </source>
</evidence>
<dbReference type="Pfam" id="PF02569">
    <property type="entry name" value="Pantoate_ligase"/>
    <property type="match status" value="1"/>
</dbReference>
<proteinExistence type="inferred from homology"/>
<evidence type="ECO:0000256" key="5">
    <source>
        <dbReference type="ARBA" id="ARBA00022598"/>
    </source>
</evidence>
<dbReference type="InterPro" id="IPR003721">
    <property type="entry name" value="Pantoate_ligase"/>
</dbReference>
<dbReference type="OrthoDB" id="2020436at2759"/>
<dbReference type="PANTHER" id="PTHR21299:SF1">
    <property type="entry name" value="PANTOATE--BETA-ALANINE LIGASE"/>
    <property type="match status" value="1"/>
</dbReference>
<dbReference type="AlphaFoldDB" id="A0A8H5EXS4"/>
<evidence type="ECO:0000256" key="2">
    <source>
        <dbReference type="ARBA" id="ARBA00009256"/>
    </source>
</evidence>
<evidence type="ECO:0000313" key="12">
    <source>
        <dbReference type="EMBL" id="KAF5316197.1"/>
    </source>
</evidence>
<comment type="catalytic activity">
    <reaction evidence="11">
        <text>(R)-pantoate + beta-alanine + ATP = (R)-pantothenate + AMP + diphosphate + H(+)</text>
        <dbReference type="Rhea" id="RHEA:10912"/>
        <dbReference type="ChEBI" id="CHEBI:15378"/>
        <dbReference type="ChEBI" id="CHEBI:15980"/>
        <dbReference type="ChEBI" id="CHEBI:29032"/>
        <dbReference type="ChEBI" id="CHEBI:30616"/>
        <dbReference type="ChEBI" id="CHEBI:33019"/>
        <dbReference type="ChEBI" id="CHEBI:57966"/>
        <dbReference type="ChEBI" id="CHEBI:456215"/>
        <dbReference type="EC" id="6.3.2.1"/>
    </reaction>
</comment>
<dbReference type="EC" id="6.3.2.1" evidence="3"/>
<evidence type="ECO:0000313" key="13">
    <source>
        <dbReference type="Proteomes" id="UP000567179"/>
    </source>
</evidence>
<sequence length="371" mass="40557">MTPSILKDRLALSLSLIPRRTIPKSPLTLHRAMSTTTSNDLPASSIPIFRTLTEYRAWRNDAFRANKTVGFVPTMGALHDGHLSLVRRSLAENDLTVVSIFVNPAQFAPHEDLATYPRTLPHDLALLEAEKLELDAPDNTTRTPSAVFLPTVPEMYPSGIVQSVAEQKGTFVEVKGYSHQMEGTTRSTFFRGVATVVTKLFNAIQPTNAYFGQKDIQQALLLKRMARDLLLAHPEPQNLHIIRTARDAADGLALSSRNAYLTPAGRQVAATLRQALQAAEAAWIAGLSKAECLTQARAVVDFRIVQAKAEGLGVVMVQDYIEMNDASTFEVLPDAATKADADLVILSGALYVDKTRLIDNILLGDTEDVLS</sequence>
<keyword evidence="13" id="KW-1185">Reference proteome</keyword>
<evidence type="ECO:0000256" key="6">
    <source>
        <dbReference type="ARBA" id="ARBA00022655"/>
    </source>
</evidence>
<keyword evidence="5" id="KW-0436">Ligase</keyword>
<evidence type="ECO:0000256" key="3">
    <source>
        <dbReference type="ARBA" id="ARBA00012219"/>
    </source>
</evidence>
<dbReference type="Gene3D" id="3.40.50.620">
    <property type="entry name" value="HUPs"/>
    <property type="match status" value="1"/>
</dbReference>
<dbReference type="InterPro" id="IPR042176">
    <property type="entry name" value="Pantoate_ligase_C"/>
</dbReference>
<dbReference type="InterPro" id="IPR004821">
    <property type="entry name" value="Cyt_trans-like"/>
</dbReference>
<dbReference type="SUPFAM" id="SSF52374">
    <property type="entry name" value="Nucleotidylyl transferase"/>
    <property type="match status" value="1"/>
</dbReference>
<keyword evidence="8" id="KW-0067">ATP-binding</keyword>
<comment type="pathway">
    <text evidence="1">Cofactor biosynthesis; (R)-pantothenate biosynthesis; (R)-pantothenate from (R)-pantoate and beta-alanine: step 1/1.</text>
</comment>
<reference evidence="12 13" key="1">
    <citation type="journal article" date="2020" name="ISME J.">
        <title>Uncovering the hidden diversity of litter-decomposition mechanisms in mushroom-forming fungi.</title>
        <authorList>
            <person name="Floudas D."/>
            <person name="Bentzer J."/>
            <person name="Ahren D."/>
            <person name="Johansson T."/>
            <person name="Persson P."/>
            <person name="Tunlid A."/>
        </authorList>
    </citation>
    <scope>NUCLEOTIDE SEQUENCE [LARGE SCALE GENOMIC DNA]</scope>
    <source>
        <strain evidence="12 13">CBS 101986</strain>
    </source>
</reference>
<name>A0A8H5EXS4_9AGAR</name>
<dbReference type="NCBIfam" id="TIGR00018">
    <property type="entry name" value="panC"/>
    <property type="match status" value="1"/>
</dbReference>
<protein>
    <recommendedName>
        <fullName evidence="4">Pantoate--beta-alanine ligase</fullName>
        <ecNumber evidence="3">6.3.2.1</ecNumber>
    </recommendedName>
    <alternativeName>
        <fullName evidence="10">Pantoate-activating enzyme</fullName>
    </alternativeName>
    <alternativeName>
        <fullName evidence="9">Pantothenate synthetase</fullName>
    </alternativeName>
</protein>
<dbReference type="InterPro" id="IPR014729">
    <property type="entry name" value="Rossmann-like_a/b/a_fold"/>
</dbReference>
<comment type="caution">
    <text evidence="12">The sequence shown here is derived from an EMBL/GenBank/DDBJ whole genome shotgun (WGS) entry which is preliminary data.</text>
</comment>
<comment type="similarity">
    <text evidence="2">Belongs to the pantothenate synthetase family.</text>
</comment>
<dbReference type="PANTHER" id="PTHR21299">
    <property type="entry name" value="CYTIDYLATE KINASE/PANTOATE-BETA-ALANINE LIGASE"/>
    <property type="match status" value="1"/>
</dbReference>
<dbReference type="GO" id="GO:0015940">
    <property type="term" value="P:pantothenate biosynthetic process"/>
    <property type="evidence" value="ECO:0007669"/>
    <property type="project" value="UniProtKB-UniPathway"/>
</dbReference>